<accession>A0A0E0DT71</accession>
<dbReference type="STRING" id="40149.A0A0E0DT71"/>
<dbReference type="eggNOG" id="ENOG502RXRU">
    <property type="taxonomic scope" value="Eukaryota"/>
</dbReference>
<dbReference type="Pfam" id="PF04525">
    <property type="entry name" value="LOR"/>
    <property type="match status" value="1"/>
</dbReference>
<protein>
    <recommendedName>
        <fullName evidence="4">Protein LURP-one-related 8</fullName>
    </recommendedName>
</protein>
<evidence type="ECO:0000313" key="2">
    <source>
        <dbReference type="EnsemblPlants" id="OMERI05G18660.1"/>
    </source>
</evidence>
<evidence type="ECO:0000256" key="1">
    <source>
        <dbReference type="ARBA" id="ARBA00005437"/>
    </source>
</evidence>
<dbReference type="InterPro" id="IPR007612">
    <property type="entry name" value="LOR"/>
</dbReference>
<dbReference type="InterPro" id="IPR038595">
    <property type="entry name" value="LOR_sf"/>
</dbReference>
<dbReference type="AlphaFoldDB" id="A0A0E0DT71"/>
<keyword evidence="3" id="KW-1185">Reference proteome</keyword>
<organism evidence="2">
    <name type="scientific">Oryza meridionalis</name>
    <dbReference type="NCBI Taxonomy" id="40149"/>
    <lineage>
        <taxon>Eukaryota</taxon>
        <taxon>Viridiplantae</taxon>
        <taxon>Streptophyta</taxon>
        <taxon>Embryophyta</taxon>
        <taxon>Tracheophyta</taxon>
        <taxon>Spermatophyta</taxon>
        <taxon>Magnoliopsida</taxon>
        <taxon>Liliopsida</taxon>
        <taxon>Poales</taxon>
        <taxon>Poaceae</taxon>
        <taxon>BOP clade</taxon>
        <taxon>Oryzoideae</taxon>
        <taxon>Oryzeae</taxon>
        <taxon>Oryzinae</taxon>
        <taxon>Oryza</taxon>
    </lineage>
</organism>
<dbReference type="SUPFAM" id="SSF54518">
    <property type="entry name" value="Tubby C-terminal domain-like"/>
    <property type="match status" value="1"/>
</dbReference>
<dbReference type="Gene3D" id="2.40.160.200">
    <property type="entry name" value="LURP1-related"/>
    <property type="match status" value="1"/>
</dbReference>
<dbReference type="EnsemblPlants" id="OMERI05G18660.1">
    <property type="protein sequence ID" value="OMERI05G18660.1"/>
    <property type="gene ID" value="OMERI05G18660"/>
</dbReference>
<dbReference type="Proteomes" id="UP000008021">
    <property type="component" value="Chromosome 5"/>
</dbReference>
<dbReference type="Gramene" id="OMERI05G18660.1">
    <property type="protein sequence ID" value="OMERI05G18660.1"/>
    <property type="gene ID" value="OMERI05G18660"/>
</dbReference>
<name>A0A0E0DT71_9ORYZ</name>
<dbReference type="InterPro" id="IPR025659">
    <property type="entry name" value="Tubby-like_C"/>
</dbReference>
<evidence type="ECO:0008006" key="4">
    <source>
        <dbReference type="Google" id="ProtNLM"/>
    </source>
</evidence>
<dbReference type="PANTHER" id="PTHR31087:SF164">
    <property type="entry name" value="OS05G0484800 PROTEIN"/>
    <property type="match status" value="1"/>
</dbReference>
<evidence type="ECO:0000313" key="3">
    <source>
        <dbReference type="Proteomes" id="UP000008021"/>
    </source>
</evidence>
<dbReference type="HOGENOM" id="CLU_063146_3_1_1"/>
<reference evidence="2" key="1">
    <citation type="submission" date="2015-04" db="UniProtKB">
        <authorList>
            <consortium name="EnsemblPlants"/>
        </authorList>
    </citation>
    <scope>IDENTIFICATION</scope>
</reference>
<comment type="similarity">
    <text evidence="1">Belongs to the LOR family.</text>
</comment>
<dbReference type="PANTHER" id="PTHR31087">
    <property type="match status" value="1"/>
</dbReference>
<reference evidence="2" key="2">
    <citation type="submission" date="2018-05" db="EMBL/GenBank/DDBJ databases">
        <title>OmerRS3 (Oryza meridionalis Reference Sequence Version 3).</title>
        <authorList>
            <person name="Zhang J."/>
            <person name="Kudrna D."/>
            <person name="Lee S."/>
            <person name="Talag J."/>
            <person name="Welchert J."/>
            <person name="Wing R.A."/>
        </authorList>
    </citation>
    <scope>NUCLEOTIDE SEQUENCE [LARGE SCALE GENOMIC DNA]</scope>
    <source>
        <strain evidence="2">cv. OR44</strain>
    </source>
</reference>
<proteinExistence type="inferred from homology"/>
<sequence length="238" mass="24895">MAAKVHPNLAVPSLIQPPMAPPAAMAAGDSVVMKKAAAAAAAAGGDVVLTVWRKSLLFNCRGFTVFDASGDLVYRVDSYAADSRAEVVLMDAAGVPVLTVRRKKAIGSQLGLGGDQWLVHPGEETRLPPLYAVKRTPQYVRGGGSGSGKTMAHVAPCGVALGAGGGYEIEGSYLRRSCAVYDARRRAVVAEVQAKEAVGTDVFRLVVRPGMEVSVAMAVVLALEQMFGKPSLLRSWSS</sequence>